<dbReference type="RefSeq" id="WP_210874820.1">
    <property type="nucleotide sequence ID" value="NZ_JAGPNL010000006.1"/>
</dbReference>
<sequence length="135" mass="13721">MTGYGGPAAYVWRRARAHRRLLAAALGTVLLTTAVLTALTAYTGAFGDAALRDALAAADTSLVVKADVGREGRAEADAEVREGARRTFGGLPVTVLTLARSGPYALPDSVRKDSPGDGSGEGEGPARATAPATPT</sequence>
<keyword evidence="2" id="KW-0472">Membrane</keyword>
<keyword evidence="4" id="KW-1185">Reference proteome</keyword>
<feature type="compositionally biased region" description="Low complexity" evidence="1">
    <location>
        <begin position="125"/>
        <end position="135"/>
    </location>
</feature>
<proteinExistence type="predicted"/>
<comment type="caution">
    <text evidence="3">The sequence shown here is derived from an EMBL/GenBank/DDBJ whole genome shotgun (WGS) entry which is preliminary data.</text>
</comment>
<keyword evidence="2" id="KW-1133">Transmembrane helix</keyword>
<dbReference type="AlphaFoldDB" id="A0A941AZT9"/>
<dbReference type="Proteomes" id="UP000677875">
    <property type="component" value="Unassembled WGS sequence"/>
</dbReference>
<name>A0A941AZT9_9ACTN</name>
<evidence type="ECO:0000313" key="4">
    <source>
        <dbReference type="Proteomes" id="UP000677875"/>
    </source>
</evidence>
<organism evidence="3 4">
    <name type="scientific">Streptomyces tagetis</name>
    <dbReference type="NCBI Taxonomy" id="2820809"/>
    <lineage>
        <taxon>Bacteria</taxon>
        <taxon>Bacillati</taxon>
        <taxon>Actinomycetota</taxon>
        <taxon>Actinomycetes</taxon>
        <taxon>Kitasatosporales</taxon>
        <taxon>Streptomycetaceae</taxon>
        <taxon>Streptomyces</taxon>
    </lineage>
</organism>
<accession>A0A941AZT9</accession>
<evidence type="ECO:0000313" key="3">
    <source>
        <dbReference type="EMBL" id="MBQ0829209.1"/>
    </source>
</evidence>
<gene>
    <name evidence="3" type="ORF">J5Y05_22345</name>
</gene>
<reference evidence="3" key="1">
    <citation type="submission" date="2021-04" db="EMBL/GenBank/DDBJ databases">
        <title>Genome seq and assembly of Streptomyces sp. RG38.</title>
        <authorList>
            <person name="Chhetri G."/>
        </authorList>
    </citation>
    <scope>NUCLEOTIDE SEQUENCE</scope>
    <source>
        <strain evidence="3">RG38</strain>
    </source>
</reference>
<keyword evidence="2" id="KW-0812">Transmembrane</keyword>
<evidence type="ECO:0000256" key="1">
    <source>
        <dbReference type="SAM" id="MobiDB-lite"/>
    </source>
</evidence>
<evidence type="ECO:0000256" key="2">
    <source>
        <dbReference type="SAM" id="Phobius"/>
    </source>
</evidence>
<feature type="region of interest" description="Disordered" evidence="1">
    <location>
        <begin position="104"/>
        <end position="135"/>
    </location>
</feature>
<protein>
    <submittedName>
        <fullName evidence="3">Uncharacterized protein</fullName>
    </submittedName>
</protein>
<dbReference type="EMBL" id="JAGPNL010000006">
    <property type="protein sequence ID" value="MBQ0829209.1"/>
    <property type="molecule type" value="Genomic_DNA"/>
</dbReference>
<feature type="transmembrane region" description="Helical" evidence="2">
    <location>
        <begin position="21"/>
        <end position="42"/>
    </location>
</feature>